<gene>
    <name evidence="2" type="ORF">MYMAC_006139</name>
</gene>
<dbReference type="GO" id="GO:0030638">
    <property type="term" value="P:polyketide metabolic process"/>
    <property type="evidence" value="ECO:0007669"/>
    <property type="project" value="InterPro"/>
</dbReference>
<feature type="chain" id="PRO_5012468027" description="Ester cyclase" evidence="1">
    <location>
        <begin position="22"/>
        <end position="170"/>
    </location>
</feature>
<dbReference type="AlphaFoldDB" id="A0A250K394"/>
<keyword evidence="1" id="KW-0732">Signal</keyword>
<evidence type="ECO:0000256" key="1">
    <source>
        <dbReference type="SAM" id="SignalP"/>
    </source>
</evidence>
<dbReference type="InterPro" id="IPR032710">
    <property type="entry name" value="NTF2-like_dom_sf"/>
</dbReference>
<dbReference type="RefSeq" id="WP_095960681.1">
    <property type="nucleotide sequence ID" value="NZ_CP022203.1"/>
</dbReference>
<evidence type="ECO:0008006" key="4">
    <source>
        <dbReference type="Google" id="ProtNLM"/>
    </source>
</evidence>
<dbReference type="Gene3D" id="3.10.450.50">
    <property type="match status" value="1"/>
</dbReference>
<accession>A0A250K394</accession>
<feature type="signal peptide" evidence="1">
    <location>
        <begin position="1"/>
        <end position="21"/>
    </location>
</feature>
<dbReference type="EMBL" id="CP022203">
    <property type="protein sequence ID" value="ATB50483.1"/>
    <property type="molecule type" value="Genomic_DNA"/>
</dbReference>
<proteinExistence type="predicted"/>
<evidence type="ECO:0000313" key="3">
    <source>
        <dbReference type="Proteomes" id="UP000217343"/>
    </source>
</evidence>
<dbReference type="Pfam" id="PF07366">
    <property type="entry name" value="SnoaL"/>
    <property type="match status" value="1"/>
</dbReference>
<dbReference type="KEGG" id="mmas:MYMAC_006139"/>
<dbReference type="SUPFAM" id="SSF54427">
    <property type="entry name" value="NTF2-like"/>
    <property type="match status" value="1"/>
</dbReference>
<keyword evidence="3" id="KW-1185">Reference proteome</keyword>
<protein>
    <recommendedName>
        <fullName evidence="4">Ester cyclase</fullName>
    </recommendedName>
</protein>
<name>A0A250K394_9BACT</name>
<evidence type="ECO:0000313" key="2">
    <source>
        <dbReference type="EMBL" id="ATB50483.1"/>
    </source>
</evidence>
<reference evidence="2 3" key="1">
    <citation type="submission" date="2017-06" db="EMBL/GenBank/DDBJ databases">
        <title>Sequencing and comparative analysis of myxobacterial genomes.</title>
        <authorList>
            <person name="Rupp O."/>
            <person name="Goesmann A."/>
            <person name="Sogaard-Andersen L."/>
        </authorList>
    </citation>
    <scope>NUCLEOTIDE SEQUENCE [LARGE SCALE GENOMIC DNA]</scope>
    <source>
        <strain evidence="2 3">DSM 14697</strain>
    </source>
</reference>
<dbReference type="OrthoDB" id="5181013at2"/>
<sequence length="170" mass="19160">MTRHVTILLCALGWLSGCATMSPVERAAAEEARNKQRVQQLTEELYNLRKLDRIPEFIAEDFVDRSQGAPLNAVGPAFIRQQAEASFQRFPELKFDVLHLVADGDLVLVHWKATGPDPQHVDDAGEPRPLLLQGHSLYRLRDGKVVESWDITDRLSPLLQRGYKVVPPTL</sequence>
<dbReference type="PROSITE" id="PS51257">
    <property type="entry name" value="PROKAR_LIPOPROTEIN"/>
    <property type="match status" value="1"/>
</dbReference>
<dbReference type="Proteomes" id="UP000217343">
    <property type="component" value="Chromosome"/>
</dbReference>
<organism evidence="2 3">
    <name type="scientific">Corallococcus macrosporus DSM 14697</name>
    <dbReference type="NCBI Taxonomy" id="1189310"/>
    <lineage>
        <taxon>Bacteria</taxon>
        <taxon>Pseudomonadati</taxon>
        <taxon>Myxococcota</taxon>
        <taxon>Myxococcia</taxon>
        <taxon>Myxococcales</taxon>
        <taxon>Cystobacterineae</taxon>
        <taxon>Myxococcaceae</taxon>
        <taxon>Corallococcus</taxon>
    </lineage>
</organism>
<dbReference type="InterPro" id="IPR009959">
    <property type="entry name" value="Cyclase_SnoaL-like"/>
</dbReference>